<dbReference type="RefSeq" id="WP_179242525.1">
    <property type="nucleotide sequence ID" value="NZ_CP058595.1"/>
</dbReference>
<dbReference type="Pfam" id="PF07920">
    <property type="entry name" value="DUF1684"/>
    <property type="match status" value="1"/>
</dbReference>
<dbReference type="InterPro" id="IPR012467">
    <property type="entry name" value="DUF1684"/>
</dbReference>
<protein>
    <submittedName>
        <fullName evidence="1">DUF1684 domain-containing protein</fullName>
    </submittedName>
</protein>
<name>A0A7H9AS19_9FLAO</name>
<dbReference type="EMBL" id="CP058595">
    <property type="protein sequence ID" value="QLG46244.1"/>
    <property type="molecule type" value="Genomic_DNA"/>
</dbReference>
<dbReference type="AlphaFoldDB" id="A0A7H9AS19"/>
<sequence>MKYIFVFFGLMIFGCKTEKKYHDEKKEEIALQSTNALSEIKQFQDNLNEEFKNPNTSPLPDRYRKNFESLDFFPPDTTFRVLAKFERTPNALPFMMPTTTERQSEEVVYGIATFELMGDKYKLEIYQSPELIKEEEYENYLFLPFLDDTNGKETYAGGRYIDLTIPNNDTIVIDFNKAYNPYCAYNKKYSCPIVPTVNTLNTKILAGVKTFKK</sequence>
<dbReference type="PANTHER" id="PTHR41913">
    <property type="entry name" value="DUF1684 DOMAIN-CONTAINING PROTEIN"/>
    <property type="match status" value="1"/>
</dbReference>
<dbReference type="PANTHER" id="PTHR41913:SF1">
    <property type="entry name" value="DUF1684 DOMAIN-CONTAINING PROTEIN"/>
    <property type="match status" value="1"/>
</dbReference>
<dbReference type="PROSITE" id="PS51257">
    <property type="entry name" value="PROKAR_LIPOPROTEIN"/>
    <property type="match status" value="1"/>
</dbReference>
<dbReference type="Proteomes" id="UP000509302">
    <property type="component" value="Chromosome"/>
</dbReference>
<proteinExistence type="predicted"/>
<evidence type="ECO:0000313" key="1">
    <source>
        <dbReference type="EMBL" id="QLG46244.1"/>
    </source>
</evidence>
<accession>A0A7H9AS19</accession>
<gene>
    <name evidence="1" type="ORF">HYG79_13120</name>
</gene>
<dbReference type="KEGG" id="cagg:HYG79_13120"/>
<reference evidence="1 2" key="1">
    <citation type="journal article" date="2006" name="Int. J. Syst. Evol. Microbiol.">
        <title>Costertonia aggregata gen. nov., sp. nov., a mesophilic marine bacterium of the family Flavobacteriaceae, isolated from a mature biofilm.</title>
        <authorList>
            <person name="Kwon K.K."/>
            <person name="Lee Y.K."/>
            <person name="Lee H.K."/>
        </authorList>
    </citation>
    <scope>NUCLEOTIDE SEQUENCE [LARGE SCALE GENOMIC DNA]</scope>
    <source>
        <strain evidence="1 2">KCCM 42265</strain>
    </source>
</reference>
<keyword evidence="2" id="KW-1185">Reference proteome</keyword>
<evidence type="ECO:0000313" key="2">
    <source>
        <dbReference type="Proteomes" id="UP000509302"/>
    </source>
</evidence>
<organism evidence="1 2">
    <name type="scientific">Costertonia aggregata</name>
    <dbReference type="NCBI Taxonomy" id="343403"/>
    <lineage>
        <taxon>Bacteria</taxon>
        <taxon>Pseudomonadati</taxon>
        <taxon>Bacteroidota</taxon>
        <taxon>Flavobacteriia</taxon>
        <taxon>Flavobacteriales</taxon>
        <taxon>Flavobacteriaceae</taxon>
        <taxon>Costertonia</taxon>
    </lineage>
</organism>